<dbReference type="Pfam" id="PF04650">
    <property type="entry name" value="YSIRK_signal"/>
    <property type="match status" value="1"/>
</dbReference>
<feature type="region of interest" description="Disordered" evidence="3">
    <location>
        <begin position="2117"/>
        <end position="2223"/>
    </location>
</feature>
<feature type="compositionally biased region" description="Polar residues" evidence="3">
    <location>
        <begin position="2086"/>
        <end position="2095"/>
    </location>
</feature>
<accession>A0AA95D6V8</accession>
<feature type="region of interest" description="Disordered" evidence="3">
    <location>
        <begin position="2072"/>
        <end position="2096"/>
    </location>
</feature>
<feature type="transmembrane region" description="Helical" evidence="4">
    <location>
        <begin position="2309"/>
        <end position="2330"/>
    </location>
</feature>
<sequence length="2401" mass="257540">MKKSYRDDNGEKVFRYSIRKYHFGAASVAVAALMFFANGAVAASETITPATTSEVATVGSDGNSDGDSGSSDEGEFKKALPEQPADLKPADELKGQAAAESKPAQEVPQAEGEKEQELLSTGLVLQRPLSTTKQAATTIIQPRALKSNQSDYDLISLDDDEDDTRDEPFSETLTNTIQPRSNRSVTVADVRSLKVEAKRGRFGQVKGKPLIDGDDPANYIKFKNANGEEVQKPSGVDVTWERKPNTAVASLNETGIVKVTYHVADGNGEVRDEVRNVTISTPVYHATLKQNPFVTTYGREFISGKSAKDGRLYISHNGRSHFRLNEIRSYWEHSSGAGSSTFGNVIRQWNVDFLGKRREKLMVRYPRNGKSFSNADDHGENYELLSGTFIVKPVKPSVTATALNGKAGQRNQQVTVNNVTPGTTVYLYDGETELGHVDVPKGSSETYASIKDVTMTLSKELPYSSNIRAKVVYMPDNNDQRVESEFSASAQSTTRAPQAPTIKQNPEDLTLTSIVGQEGSNKATLTYTDANGRQKTVGFTKTGTNWNKDDANADSTISILNGDNGQGEIRIQAGTAQEGSIVAVNQKTATSAVSDNGQTKVLGRLEGLTNVAQEDGSVEITVPDTATKFDLTYRNQKNNTTETLHYSKDAQGHWGNVTGITADGNHFTLPKDLVADGESVSVIASNDDRTTVTVESKAKFEQPSATTSATRQNGDVEVTLPTDAEDVTLTYKNKQNTSTTVTLTKEGTNWTSKTNLPDGVSLANGKVTFDYTKVNRDTAITTASTRGKNDVQSQANSVNHNIPEHTAPTTQNVVIAAGATPTNEQLATGVTVATKPSIVAKNPQTAIAAGTTKVVATTLTYQDGSSETVNVTVISKPTAPTVNDLESRPNVTPGLLSTARTISGQAMPGVEKVKLTLQNGSIKEIIPEADGSWTYELGADEFLTQTSSRFNAKYTATPVSLVQVKNNVESEATNVGVVMGRAIIDTPLQAGRKITVHIPHDTTSGYIRIGGTTARGGVDIGLKKVGDTWTLSTDADKANKLELVSEADPDNQAMTKVTLKVKDNSLYSSPFTIGSERGAVKFRAHLYNGGTINQPIAVNRQADLDWILSETPTNTKPTVKLTKEAGTETPKLKDNHVFASPTVDELKGYFEGSDVEDDNGLTVGYAASNVGRLRVRVFRDRDTSANRQGTSVSAVNNRIPAGNYTLVLSTLDAAGAESNVIEKNIVVKTMADFYRDSLKYPTEVEKATFGNDDLEGDNFKQEAKTRFADKVREANQGNTKLPENVTYTAGNDNEKARTVVANFSDGSTIDISHTLVAKPTKPTFTPTEGQGERAKLSDTDRVISGTALLSATKVTIHFQDGRGAKGSQDVTPVNGRWSYNLPSNRYLRQTDDTTVIGSSSVPLSLTQTVFDAVSDKENIYVVKHRNFEGRTITQPKGSEELKALKTDAKKGIKYTERDVEQNFPSDFEATWLQTPDIDIVGKRTYKVKVTEKEQSDTSRPGEYDVTIIVTNPKPVKLTYENKDNGTTRIKLPTDADTVMFTIPKGNRTEEYTLTSKNNWELPSNSGITRDGDYLVLNSDSVDGNRQVTAIATKGEGELKSKETPTSILVPTHEVEVTKITKKVGESTTNEELLAAIDVVKKKSAALKDGTQYPTTVGNYDLEVMVTYADDSTEIVRVPYEVTAVDKSGLTTAKEELADEIVVNADTADKPQSKVQAYETAKQAAETAKSDAEGVIGNDNATADQVREALRKVGEAKTKLEEATTALNNAATTPAKEKLSREAAALSNRADTTNKTPDSVTAYNNKVNEAQNDITQAQAAAQAVADKGDNATATEVSDAQAKVAAAQAKLDGAKKLLVAKEDKSGLTTAKEELADEIVVNADTADKPQSKVQAYETAKQAAETAKSDAEGVIGNDNATADQVREALRKVGEAKTKLEEATTALNNAATTPAKEKLSREAAALSNRADTTNKTPDSVTAYNNKVNEAQNDITQAQAAAQAVADKGDNATATEVSDAQAKVAAAQAKLDGAKKLLVAKEDKSGLTTAKNALDTERNKAVDTTGKTTESVTAYNDAKDKAKEASDAAQGVLNNPNATEQQIRDEITKVNVAKDKLAEAAAGLVDKPTSVPSKDGNSGNTNNSANTNNGGITTPADSNSNSVTPDNSANTPAPSVTTDDSRNTTPATPSSTVGGQAQASTPAQETPVSPSTPNNSSNTATPSEAHPVGKSELARLVEELETRLKNLDGIDQSVIDAAKIILVESQVALRNTDLTEAGLKEITAKVKEALESLKGKQATKDEEEMKETRKEQGHLPYGTMIGSLLALLGLLLFLIARRKKESELKKLTKELTKVLQESDLTSADAKVLDQAREALAQAVAFLVNEKESDHTEDELIEKLKAILAQLR</sequence>
<keyword evidence="2" id="KW-0175">Coiled coil</keyword>
<feature type="compositionally biased region" description="Low complexity" evidence="3">
    <location>
        <begin position="59"/>
        <end position="71"/>
    </location>
</feature>
<dbReference type="Pfam" id="PF07554">
    <property type="entry name" value="FIVAR"/>
    <property type="match status" value="3"/>
</dbReference>
<name>A0AA95D6V8_STREE</name>
<evidence type="ECO:0000313" key="7">
    <source>
        <dbReference type="Proteomes" id="UP000310818"/>
    </source>
</evidence>
<evidence type="ECO:0000256" key="3">
    <source>
        <dbReference type="SAM" id="MobiDB-lite"/>
    </source>
</evidence>
<evidence type="ECO:0000256" key="2">
    <source>
        <dbReference type="SAM" id="Coils"/>
    </source>
</evidence>
<feature type="compositionally biased region" description="Low complexity" evidence="3">
    <location>
        <begin position="2130"/>
        <end position="2148"/>
    </location>
</feature>
<feature type="transmembrane region" description="Helical" evidence="4">
    <location>
        <begin position="21"/>
        <end position="43"/>
    </location>
</feature>
<feature type="coiled-coil region" evidence="2">
    <location>
        <begin position="1918"/>
        <end position="2038"/>
    </location>
</feature>
<evidence type="ECO:0000259" key="5">
    <source>
        <dbReference type="Pfam" id="PF04650"/>
    </source>
</evidence>
<evidence type="ECO:0000256" key="1">
    <source>
        <dbReference type="ARBA" id="ARBA00022729"/>
    </source>
</evidence>
<keyword evidence="4" id="KW-1133">Transmembrane helix</keyword>
<dbReference type="NCBIfam" id="TIGR01168">
    <property type="entry name" value="YSIRK_signal"/>
    <property type="match status" value="1"/>
</dbReference>
<proteinExistence type="predicted"/>
<feature type="compositionally biased region" description="Low complexity" evidence="3">
    <location>
        <begin position="2200"/>
        <end position="2217"/>
    </location>
</feature>
<feature type="region of interest" description="Disordered" evidence="3">
    <location>
        <begin position="53"/>
        <end position="116"/>
    </location>
</feature>
<feature type="domain" description="YSIRK Gram-positive signal peptide" evidence="5">
    <location>
        <begin position="15"/>
        <end position="36"/>
    </location>
</feature>
<protein>
    <submittedName>
        <fullName evidence="6">Surface anchored protein</fullName>
    </submittedName>
</protein>
<reference evidence="6 7" key="1">
    <citation type="submission" date="2019-04" db="EMBL/GenBank/DDBJ databases">
        <authorList>
            <consortium name="Pathogen Informatics"/>
        </authorList>
    </citation>
    <scope>NUCLEOTIDE SEQUENCE [LARGE SCALE GENOMIC DNA]</scope>
    <source>
        <strain evidence="6 7">GPSC211</strain>
    </source>
</reference>
<gene>
    <name evidence="6" type="primary">ebh_1</name>
    <name evidence="6" type="ORF">SAMEA3353485_00717</name>
</gene>
<feature type="coiled-coil region" evidence="2">
    <location>
        <begin position="1742"/>
        <end position="1862"/>
    </location>
</feature>
<keyword evidence="4" id="KW-0812">Transmembrane</keyword>
<keyword evidence="4" id="KW-0472">Membrane</keyword>
<evidence type="ECO:0000256" key="4">
    <source>
        <dbReference type="SAM" id="Phobius"/>
    </source>
</evidence>
<feature type="compositionally biased region" description="Polar residues" evidence="3">
    <location>
        <begin position="2149"/>
        <end position="2198"/>
    </location>
</feature>
<evidence type="ECO:0000313" key="6">
    <source>
        <dbReference type="EMBL" id="VNG99830.1"/>
    </source>
</evidence>
<comment type="caution">
    <text evidence="6">The sequence shown here is derived from an EMBL/GenBank/DDBJ whole genome shotgun (WGS) entry which is preliminary data.</text>
</comment>
<dbReference type="InterPro" id="IPR005877">
    <property type="entry name" value="YSIRK_signal_dom"/>
</dbReference>
<dbReference type="EMBL" id="CAASRX010000006">
    <property type="protein sequence ID" value="VNG99830.1"/>
    <property type="molecule type" value="Genomic_DNA"/>
</dbReference>
<keyword evidence="1" id="KW-0732">Signal</keyword>
<organism evidence="6 7">
    <name type="scientific">Streptococcus pneumoniae</name>
    <dbReference type="NCBI Taxonomy" id="1313"/>
    <lineage>
        <taxon>Bacteria</taxon>
        <taxon>Bacillati</taxon>
        <taxon>Bacillota</taxon>
        <taxon>Bacilli</taxon>
        <taxon>Lactobacillales</taxon>
        <taxon>Streptococcaceae</taxon>
        <taxon>Streptococcus</taxon>
    </lineage>
</organism>
<dbReference type="Proteomes" id="UP000310818">
    <property type="component" value="Unassembled WGS sequence"/>
</dbReference>